<evidence type="ECO:0000313" key="3">
    <source>
        <dbReference type="EMBL" id="VAH47197.1"/>
    </source>
</evidence>
<protein>
    <recommendedName>
        <fullName evidence="2">EngC GTPase domain-containing protein</fullName>
    </recommendedName>
</protein>
<dbReference type="SUPFAM" id="SSF52540">
    <property type="entry name" value="P-loop containing nucleoside triphosphate hydrolases"/>
    <property type="match status" value="1"/>
</dbReference>
<dbReference type="PANTHER" id="PTHR32120">
    <property type="entry name" value="SMALL RIBOSOMAL SUBUNIT BIOGENESIS GTPASE RSGA"/>
    <property type="match status" value="1"/>
</dbReference>
<name>A0A9R1PR31_TRITD</name>
<gene>
    <name evidence="3" type="ORF">TRITD_2Bv1G139600</name>
</gene>
<dbReference type="PANTHER" id="PTHR32120:SF11">
    <property type="entry name" value="SMALL RIBOSOMAL SUBUNIT BIOGENESIS GTPASE RSGA 1, MITOCHONDRIAL-RELATED"/>
    <property type="match status" value="1"/>
</dbReference>
<evidence type="ECO:0000313" key="4">
    <source>
        <dbReference type="Proteomes" id="UP000324705"/>
    </source>
</evidence>
<dbReference type="PROSITE" id="PS50936">
    <property type="entry name" value="ENGC_GTPASE"/>
    <property type="match status" value="1"/>
</dbReference>
<proteinExistence type="predicted"/>
<dbReference type="Proteomes" id="UP000324705">
    <property type="component" value="Chromosome 2B"/>
</dbReference>
<dbReference type="Pfam" id="PF03193">
    <property type="entry name" value="RsgA_GTPase"/>
    <property type="match status" value="1"/>
</dbReference>
<dbReference type="Gene3D" id="2.40.50.140">
    <property type="entry name" value="Nucleic acid-binding proteins"/>
    <property type="match status" value="1"/>
</dbReference>
<dbReference type="Gramene" id="TRITD2Bv1G139600.1">
    <property type="protein sequence ID" value="TRITD2Bv1G139600.1"/>
    <property type="gene ID" value="TRITD2Bv1G139600"/>
</dbReference>
<accession>A0A9R1PR31</accession>
<dbReference type="AlphaFoldDB" id="A0A9R1PR31"/>
<dbReference type="InterPro" id="IPR004881">
    <property type="entry name" value="Ribosome_biogen_GTPase_RsgA"/>
</dbReference>
<dbReference type="SUPFAM" id="SSF50249">
    <property type="entry name" value="Nucleic acid-binding proteins"/>
    <property type="match status" value="1"/>
</dbReference>
<feature type="compositionally biased region" description="Acidic residues" evidence="1">
    <location>
        <begin position="365"/>
        <end position="375"/>
    </location>
</feature>
<dbReference type="NCBIfam" id="TIGR00157">
    <property type="entry name" value="ribosome small subunit-dependent GTPase A"/>
    <property type="match status" value="1"/>
</dbReference>
<dbReference type="InterPro" id="IPR010914">
    <property type="entry name" value="RsgA_GTPase_dom"/>
</dbReference>
<sequence>MPLLPPPSTATLPHLRLPLPLPQSLRLLHRASRHPRLLPAVAAASLPPPPPDALLPSQATGLVAASQANFMRVIVSSTAPGLEQHQGTDLLCVVRALLKKIRRRVLVGDRVLVGAVDWTDRRGMIEDVFERRSEVVDPPVANVDRLVVLFSLDQPQPEPATLTRFLVEAESTGIPFVLAFNKVELVDDQIISYWRDRLKSWGYDPLFLSVDQRSGLSALEEMLEGQTTVVVGPSGVGKSSLINALRCNQNISEEDPIHQLLEQIRKMLEENESSGCLFNDCVHLGEHGCVVKGDWERYPYYLQLLDEIKIRESFQLRTFGTKREGDVRYKTGTMGVKQAEPRLQLKKHRRVSRKKLNQSILDEMDSDMDDLDDDYQFGVSRRNSKR</sequence>
<dbReference type="EMBL" id="LT934114">
    <property type="protein sequence ID" value="VAH47197.1"/>
    <property type="molecule type" value="Genomic_DNA"/>
</dbReference>
<evidence type="ECO:0000259" key="2">
    <source>
        <dbReference type="PROSITE" id="PS50936"/>
    </source>
</evidence>
<dbReference type="InterPro" id="IPR027417">
    <property type="entry name" value="P-loop_NTPase"/>
</dbReference>
<dbReference type="InterPro" id="IPR012340">
    <property type="entry name" value="NA-bd_OB-fold"/>
</dbReference>
<organism evidence="3 4">
    <name type="scientific">Triticum turgidum subsp. durum</name>
    <name type="common">Durum wheat</name>
    <name type="synonym">Triticum durum</name>
    <dbReference type="NCBI Taxonomy" id="4567"/>
    <lineage>
        <taxon>Eukaryota</taxon>
        <taxon>Viridiplantae</taxon>
        <taxon>Streptophyta</taxon>
        <taxon>Embryophyta</taxon>
        <taxon>Tracheophyta</taxon>
        <taxon>Spermatophyta</taxon>
        <taxon>Magnoliopsida</taxon>
        <taxon>Liliopsida</taxon>
        <taxon>Poales</taxon>
        <taxon>Poaceae</taxon>
        <taxon>BOP clade</taxon>
        <taxon>Pooideae</taxon>
        <taxon>Triticodae</taxon>
        <taxon>Triticeae</taxon>
        <taxon>Triticinae</taxon>
        <taxon>Triticum</taxon>
    </lineage>
</organism>
<dbReference type="OMA" id="KGGWERY"/>
<dbReference type="GO" id="GO:0005525">
    <property type="term" value="F:GTP binding"/>
    <property type="evidence" value="ECO:0007669"/>
    <property type="project" value="InterPro"/>
</dbReference>
<dbReference type="Gene3D" id="3.40.50.300">
    <property type="entry name" value="P-loop containing nucleotide triphosphate hydrolases"/>
    <property type="match status" value="1"/>
</dbReference>
<dbReference type="GO" id="GO:0003924">
    <property type="term" value="F:GTPase activity"/>
    <property type="evidence" value="ECO:0007669"/>
    <property type="project" value="InterPro"/>
</dbReference>
<keyword evidence="4" id="KW-1185">Reference proteome</keyword>
<evidence type="ECO:0000256" key="1">
    <source>
        <dbReference type="SAM" id="MobiDB-lite"/>
    </source>
</evidence>
<feature type="region of interest" description="Disordered" evidence="1">
    <location>
        <begin position="365"/>
        <end position="386"/>
    </location>
</feature>
<reference evidence="3 4" key="1">
    <citation type="submission" date="2017-09" db="EMBL/GenBank/DDBJ databases">
        <authorList>
            <consortium name="International Durum Wheat Genome Sequencing Consortium (IDWGSC)"/>
            <person name="Milanesi L."/>
        </authorList>
    </citation>
    <scope>NUCLEOTIDE SEQUENCE [LARGE SCALE GENOMIC DNA]</scope>
    <source>
        <strain evidence="4">cv. Svevo</strain>
    </source>
</reference>
<feature type="domain" description="EngC GTPase" evidence="2">
    <location>
        <begin position="141"/>
        <end position="302"/>
    </location>
</feature>